<dbReference type="AlphaFoldDB" id="A0A3B6TTD1"/>
<dbReference type="GO" id="GO:0048364">
    <property type="term" value="P:root development"/>
    <property type="evidence" value="ECO:0007669"/>
    <property type="project" value="InterPro"/>
</dbReference>
<dbReference type="EnsemblPlants" id="TraesCS7D02G534300.1">
    <property type="protein sequence ID" value="TraesCS7D02G534300.1.cds1"/>
    <property type="gene ID" value="TraesCS7D02G534300"/>
</dbReference>
<dbReference type="Gramene" id="TraesJUL7D03G04534230.1">
    <property type="protein sequence ID" value="TraesJUL7D03G04534230.1.CDS1"/>
    <property type="gene ID" value="TraesJUL7D03G04534230"/>
</dbReference>
<dbReference type="Gramene" id="TraesJAG7D03G04473430.1">
    <property type="protein sequence ID" value="TraesJAG7D03G04473430.1.CDS1"/>
    <property type="gene ID" value="TraesJAG7D03G04473430"/>
</dbReference>
<organism evidence="1">
    <name type="scientific">Triticum aestivum</name>
    <name type="common">Wheat</name>
    <dbReference type="NCBI Taxonomy" id="4565"/>
    <lineage>
        <taxon>Eukaryota</taxon>
        <taxon>Viridiplantae</taxon>
        <taxon>Streptophyta</taxon>
        <taxon>Embryophyta</taxon>
        <taxon>Tracheophyta</taxon>
        <taxon>Spermatophyta</taxon>
        <taxon>Magnoliopsida</taxon>
        <taxon>Liliopsida</taxon>
        <taxon>Poales</taxon>
        <taxon>Poaceae</taxon>
        <taxon>BOP clade</taxon>
        <taxon>Pooideae</taxon>
        <taxon>Triticodae</taxon>
        <taxon>Triticeae</taxon>
        <taxon>Triticinae</taxon>
        <taxon>Triticum</taxon>
    </lineage>
</organism>
<sequence length="273" mass="28911">MALNFGRSISFPLTPARSFSKPRHVRSVSLPGTTSSHPLLANLHAHIAALRSWIQQDPSSSLPAGLAAIQELHSSLADLLLLPESGAALRCPASNAADRLLDAFLLLADAHQGFQECLLSLRHAATESRAALRRGDTGRLASAARSQRRAEKELARLAASIFSKRNLVAISGEEAEMAYALVEAAAASAMASAAVFSAAASMSSAASSSKKTATFIPAFARRTVTTPETAEATVERLHALEQCFDECDGACDMVFRSVVQTRVSLLNIMTPTI</sequence>
<dbReference type="Gramene" id="TraesCS7D03G1259700.1">
    <property type="protein sequence ID" value="TraesCS7D03G1259700.1.CDS1"/>
    <property type="gene ID" value="TraesCS7D03G1259700"/>
</dbReference>
<dbReference type="Gramene" id="TraesMAC7D03G04480600.1">
    <property type="protein sequence ID" value="TraesMAC7D03G04480600.1.CDS1"/>
    <property type="gene ID" value="TraesMAC7D03G04480600"/>
</dbReference>
<dbReference type="Pfam" id="PF03087">
    <property type="entry name" value="BPS1"/>
    <property type="match status" value="1"/>
</dbReference>
<accession>A0A3B6TTD1</accession>
<dbReference type="Gramene" id="TraesPARA_EIv1.0_2637770.1">
    <property type="protein sequence ID" value="TraesPARA_EIv1.0_2637770.1.CDS1"/>
    <property type="gene ID" value="TraesPARA_EIv1.0_2637770"/>
</dbReference>
<proteinExistence type="predicted"/>
<dbReference type="Gramene" id="TraesCAD_scaffold_003918_01G001000.1">
    <property type="protein sequence ID" value="TraesCAD_scaffold_003918_01G001000.1"/>
    <property type="gene ID" value="TraesCAD_scaffold_003918_01G001000"/>
</dbReference>
<evidence type="ECO:0008006" key="3">
    <source>
        <dbReference type="Google" id="ProtNLM"/>
    </source>
</evidence>
<dbReference type="PANTHER" id="PTHR33070">
    <property type="entry name" value="OS06G0725500 PROTEIN"/>
    <property type="match status" value="1"/>
</dbReference>
<dbReference type="OrthoDB" id="695739at2759"/>
<dbReference type="Gramene" id="TraesSTA7D03G04483330.1">
    <property type="protein sequence ID" value="TraesSTA7D03G04483330.1.CDS1"/>
    <property type="gene ID" value="TraesSTA7D03G04483330"/>
</dbReference>
<keyword evidence="2" id="KW-1185">Reference proteome</keyword>
<dbReference type="Gramene" id="TraesARI7D03G04566450.1">
    <property type="protein sequence ID" value="TraesARI7D03G04566450.1.CDS1"/>
    <property type="gene ID" value="TraesARI7D03G04566450"/>
</dbReference>
<protein>
    <recommendedName>
        <fullName evidence="3">DUF241 domain-containing protein</fullName>
    </recommendedName>
</protein>
<dbReference type="Gramene" id="TraesSYM7D03G04543730.1">
    <property type="protein sequence ID" value="TraesSYM7D03G04543730.1.CDS1"/>
    <property type="gene ID" value="TraesSYM7D03G04543730"/>
</dbReference>
<dbReference type="InterPro" id="IPR004320">
    <property type="entry name" value="BPS1_pln"/>
</dbReference>
<reference evidence="1" key="2">
    <citation type="submission" date="2018-10" db="UniProtKB">
        <authorList>
            <consortium name="EnsemblPlants"/>
        </authorList>
    </citation>
    <scope>IDENTIFICATION</scope>
</reference>
<dbReference type="GO" id="GO:0048367">
    <property type="term" value="P:shoot system development"/>
    <property type="evidence" value="ECO:0007669"/>
    <property type="project" value="InterPro"/>
</dbReference>
<dbReference type="Gramene" id="TraesROB_scaffold_050996_01G000200.1">
    <property type="protein sequence ID" value="TraesROB_scaffold_050996_01G000200.1"/>
    <property type="gene ID" value="TraesROB_scaffold_050996_01G000200"/>
</dbReference>
<dbReference type="PANTHER" id="PTHR33070:SF60">
    <property type="entry name" value="OS06G0725700 PROTEIN"/>
    <property type="match status" value="1"/>
</dbReference>
<dbReference type="Gramene" id="TraesWEE_scaffold_013403_01G000500.1">
    <property type="protein sequence ID" value="TraesWEE_scaffold_013403_01G000500.1"/>
    <property type="gene ID" value="TraesWEE_scaffold_013403_01G000500"/>
</dbReference>
<name>A0A3B6TTD1_WHEAT</name>
<reference evidence="1" key="1">
    <citation type="submission" date="2018-08" db="EMBL/GenBank/DDBJ databases">
        <authorList>
            <person name="Rossello M."/>
        </authorList>
    </citation>
    <scope>NUCLEOTIDE SEQUENCE [LARGE SCALE GENOMIC DNA]</scope>
    <source>
        <strain evidence="1">cv. Chinese Spring</strain>
    </source>
</reference>
<evidence type="ECO:0000313" key="2">
    <source>
        <dbReference type="Proteomes" id="UP000019116"/>
    </source>
</evidence>
<dbReference type="Gramene" id="TraesCLE_scaffold_083115_01G000200.1">
    <property type="protein sequence ID" value="TraesCLE_scaffold_083115_01G000200.1"/>
    <property type="gene ID" value="TraesCLE_scaffold_083115_01G000200"/>
</dbReference>
<evidence type="ECO:0000313" key="1">
    <source>
        <dbReference type="EnsemblPlants" id="TraesCS7D02G534300.1.cds1"/>
    </source>
</evidence>
<dbReference type="Gramene" id="TraesNOR7D03G04537330.1">
    <property type="protein sequence ID" value="TraesNOR7D03G04537330.1.CDS1"/>
    <property type="gene ID" value="TraesNOR7D03G04537330"/>
</dbReference>
<dbReference type="Gramene" id="TraesCS7D02G534300.1">
    <property type="protein sequence ID" value="TraesCS7D02G534300.1.cds1"/>
    <property type="gene ID" value="TraesCS7D02G534300"/>
</dbReference>
<dbReference type="SMR" id="A0A3B6TTD1"/>
<dbReference type="Proteomes" id="UP000019116">
    <property type="component" value="Chromosome 7D"/>
</dbReference>
<dbReference type="Gramene" id="TraesLAC7D03G04437020.1">
    <property type="protein sequence ID" value="TraesLAC7D03G04437020.1.CDS1"/>
    <property type="gene ID" value="TraesLAC7D03G04437020"/>
</dbReference>